<reference evidence="1 2" key="1">
    <citation type="submission" date="2017-05" db="EMBL/GenBank/DDBJ databases">
        <authorList>
            <person name="Song R."/>
            <person name="Chenine A.L."/>
            <person name="Ruprecht R.M."/>
        </authorList>
    </citation>
    <scope>NUCLEOTIDE SEQUENCE [LARGE SCALE GENOMIC DNA]</scope>
</reference>
<sequence length="177" mass="21083">MAKKNVHEFVYLLSVWEKLFAKMVHYPAWDPEDMARALAMWAFYYNDNGTEASLDYNRYIQALADIAPGAEQYFIEYIRGDEWTRWDATWCGMHVEFQMNHLRNINHLMDLIEKTHRPMASPRDLMQLFTGVSRLFVEIKDVEVEQFDNFSKELMKRDHVTHPEADWAWSEEKPNAS</sequence>
<protein>
    <submittedName>
        <fullName evidence="1">Uncharacterized protein</fullName>
    </submittedName>
</protein>
<evidence type="ECO:0000313" key="1">
    <source>
        <dbReference type="EMBL" id="ARV77445.1"/>
    </source>
</evidence>
<evidence type="ECO:0000313" key="2">
    <source>
        <dbReference type="Proteomes" id="UP000224829"/>
    </source>
</evidence>
<proteinExistence type="predicted"/>
<organism evidence="1 2">
    <name type="scientific">Pseudomonas phage Noxifer</name>
    <dbReference type="NCBI Taxonomy" id="2006684"/>
    <lineage>
        <taxon>Viruses</taxon>
        <taxon>Duplodnaviria</taxon>
        <taxon>Heunggongvirae</taxon>
        <taxon>Uroviricota</taxon>
        <taxon>Caudoviricetes</taxon>
        <taxon>Chimalliviridae</taxon>
        <taxon>Noxifervirus</taxon>
        <taxon>Noxifervirus noxifer</taxon>
    </lineage>
</organism>
<keyword evidence="2" id="KW-1185">Reference proteome</keyword>
<name>A0A1Y0SY09_9CAUD</name>
<dbReference type="Proteomes" id="UP000224829">
    <property type="component" value="Segment"/>
</dbReference>
<dbReference type="EMBL" id="MF063068">
    <property type="protein sequence ID" value="ARV77445.1"/>
    <property type="molecule type" value="Genomic_DNA"/>
</dbReference>
<gene>
    <name evidence="1" type="ORF">NOXIFER_280</name>
</gene>
<accession>A0A1Y0SY09</accession>